<dbReference type="KEGG" id="samb:SAM23877_1032"/>
<protein>
    <submittedName>
        <fullName evidence="2">Uncharacterized protein</fullName>
    </submittedName>
</protein>
<organism evidence="2 3">
    <name type="scientific">Streptomyces ambofaciens (strain ATCC 23877 / 3486 / DSM 40053 / JCM 4204 / NBRC 12836 / NRRL B-2516)</name>
    <dbReference type="NCBI Taxonomy" id="278992"/>
    <lineage>
        <taxon>Bacteria</taxon>
        <taxon>Bacillati</taxon>
        <taxon>Actinomycetota</taxon>
        <taxon>Actinomycetes</taxon>
        <taxon>Kitasatosporales</taxon>
        <taxon>Streptomycetaceae</taxon>
        <taxon>Streptomyces</taxon>
    </lineage>
</organism>
<feature type="region of interest" description="Disordered" evidence="1">
    <location>
        <begin position="1"/>
        <end position="57"/>
    </location>
</feature>
<feature type="compositionally biased region" description="Basic and acidic residues" evidence="1">
    <location>
        <begin position="28"/>
        <end position="41"/>
    </location>
</feature>
<dbReference type="AlphaFoldDB" id="A0A0K2AMF1"/>
<gene>
    <name evidence="2" type="ORF">SAM23877_1032</name>
</gene>
<evidence type="ECO:0000313" key="2">
    <source>
        <dbReference type="EMBL" id="AKZ54081.1"/>
    </source>
</evidence>
<proteinExistence type="predicted"/>
<dbReference type="EMBL" id="CP012382">
    <property type="protein sequence ID" value="AKZ54081.1"/>
    <property type="molecule type" value="Genomic_DNA"/>
</dbReference>
<dbReference type="Proteomes" id="UP000061018">
    <property type="component" value="Chromosome"/>
</dbReference>
<evidence type="ECO:0000313" key="3">
    <source>
        <dbReference type="Proteomes" id="UP000061018"/>
    </source>
</evidence>
<evidence type="ECO:0000256" key="1">
    <source>
        <dbReference type="SAM" id="MobiDB-lite"/>
    </source>
</evidence>
<reference evidence="3" key="1">
    <citation type="journal article" date="2015" name="J. Biotechnol.">
        <title>Complete genome sequence of Streptomyces ambofaciens ATCC 23877, the spiramycin producer.</title>
        <authorList>
            <person name="Thibessard A."/>
            <person name="Haas D."/>
            <person name="Gerbaud C."/>
            <person name="Aigle B."/>
            <person name="Lautru S."/>
            <person name="Pernodet J.L."/>
            <person name="Leblond P."/>
        </authorList>
    </citation>
    <scope>NUCLEOTIDE SEQUENCE [LARGE SCALE GENOMIC DNA]</scope>
    <source>
        <strain evidence="3">ATCC 23877 / 3486 / DSM 40053 / JCM 4204 / NBRC 12836 / NRRL B-2516</strain>
    </source>
</reference>
<sequence>MGQVFRAGRRVSGGRRTGYPDLCGHSHAWRDTETLEHRDAAARPSHGRPSGLPALRS</sequence>
<accession>A0A0K2AMF1</accession>
<name>A0A0K2AMF1_STRA7</name>